<reference evidence="1" key="1">
    <citation type="submission" date="2013-07" db="EMBL/GenBank/DDBJ databases">
        <title>The genome of an arbuscular mycorrhizal fungus provides insights into the evolution of the oldest plant symbiosis.</title>
        <authorList>
            <consortium name="DOE Joint Genome Institute"/>
            <person name="Tisserant E."/>
            <person name="Malbreil M."/>
            <person name="Kuo A."/>
            <person name="Kohler A."/>
            <person name="Symeonidi A."/>
            <person name="Balestrini R."/>
            <person name="Charron P."/>
            <person name="Duensing N."/>
            <person name="Frei-dit-Frey N."/>
            <person name="Gianinazzi-Pearson V."/>
            <person name="Gilbert B."/>
            <person name="Handa Y."/>
            <person name="Hijri M."/>
            <person name="Kaul R."/>
            <person name="Kawaguchi M."/>
            <person name="Krajinski F."/>
            <person name="Lammers P."/>
            <person name="Lapierre D."/>
            <person name="Masclaux F.G."/>
            <person name="Murat C."/>
            <person name="Morin E."/>
            <person name="Ndikumana S."/>
            <person name="Pagni M."/>
            <person name="Petitpierre D."/>
            <person name="Requena N."/>
            <person name="Rosikiewicz P."/>
            <person name="Riley R."/>
            <person name="Saito K."/>
            <person name="San Clemente H."/>
            <person name="Shapiro H."/>
            <person name="van Tuinen D."/>
            <person name="Becard G."/>
            <person name="Bonfante P."/>
            <person name="Paszkowski U."/>
            <person name="Shachar-Hill Y."/>
            <person name="Young J.P."/>
            <person name="Sanders I.R."/>
            <person name="Henrissat B."/>
            <person name="Rensing S.A."/>
            <person name="Grigoriev I.V."/>
            <person name="Corradi N."/>
            <person name="Roux C."/>
            <person name="Martin F."/>
        </authorList>
    </citation>
    <scope>NUCLEOTIDE SEQUENCE</scope>
    <source>
        <strain evidence="1">DAOM 197198</strain>
    </source>
</reference>
<proteinExistence type="predicted"/>
<dbReference type="HOGENOM" id="CLU_1251244_0_0_1"/>
<name>U9TMD6_RHIID</name>
<dbReference type="EMBL" id="KI288180">
    <property type="protein sequence ID" value="ESA09359.1"/>
    <property type="molecule type" value="Genomic_DNA"/>
</dbReference>
<dbReference type="VEuPathDB" id="FungiDB:RhiirFUN_017228"/>
<organism evidence="1">
    <name type="scientific">Rhizophagus irregularis (strain DAOM 181602 / DAOM 197198 / MUCL 43194)</name>
    <name type="common">Arbuscular mycorrhizal fungus</name>
    <name type="synonym">Glomus intraradices</name>
    <dbReference type="NCBI Taxonomy" id="747089"/>
    <lineage>
        <taxon>Eukaryota</taxon>
        <taxon>Fungi</taxon>
        <taxon>Fungi incertae sedis</taxon>
        <taxon>Mucoromycota</taxon>
        <taxon>Glomeromycotina</taxon>
        <taxon>Glomeromycetes</taxon>
        <taxon>Glomerales</taxon>
        <taxon>Glomeraceae</taxon>
        <taxon>Rhizophagus</taxon>
    </lineage>
</organism>
<protein>
    <submittedName>
        <fullName evidence="1">Uncharacterized protein</fullName>
    </submittedName>
</protein>
<sequence length="221" mass="25522">MSTKRKYKPKNHRLTQYIKVLGKQNNWNNYAVCLACSENLEENELSKLTFTNKKLQVKNHLKNCAFFREKIGSQKEVDAIINLTDNESEEIAKKKRLIADSDSGKIGREKVLRYLESMQSNLDTVFFKTIEGEISSAQSFVSTSTTLSKRHLHPVKTGDNVMGNILVRTPTKKEQPVFERLLLRVTVSNGFPLQWIKNTGKKMVYPTHILHISYIYRVLKM</sequence>
<dbReference type="AlphaFoldDB" id="U9TMD6"/>
<accession>U9TMD6</accession>
<evidence type="ECO:0000313" key="1">
    <source>
        <dbReference type="EMBL" id="ESA09359.1"/>
    </source>
</evidence>
<gene>
    <name evidence="1" type="ORF">GLOINDRAFT_30624</name>
</gene>